<keyword evidence="8" id="KW-0963">Cytoplasm</keyword>
<keyword evidence="4 8" id="KW-0031">Aminopeptidase</keyword>
<dbReference type="GO" id="GO:0030145">
    <property type="term" value="F:manganese ion binding"/>
    <property type="evidence" value="ECO:0007669"/>
    <property type="project" value="UniProtKB-UniRule"/>
</dbReference>
<dbReference type="InterPro" id="IPR008283">
    <property type="entry name" value="Peptidase_M17_N"/>
</dbReference>
<feature type="binding site" evidence="8">
    <location>
        <position position="342"/>
    </location>
    <ligand>
        <name>Mn(2+)</name>
        <dbReference type="ChEBI" id="CHEBI:29035"/>
        <label>1</label>
    </ligand>
</feature>
<keyword evidence="5 8" id="KW-0645">Protease</keyword>
<feature type="active site" evidence="8">
    <location>
        <position position="270"/>
    </location>
</feature>
<dbReference type="Gene3D" id="3.40.630.10">
    <property type="entry name" value="Zn peptidases"/>
    <property type="match status" value="1"/>
</dbReference>
<dbReference type="GO" id="GO:0070006">
    <property type="term" value="F:metalloaminopeptidase activity"/>
    <property type="evidence" value="ECO:0007669"/>
    <property type="project" value="InterPro"/>
</dbReference>
<feature type="binding site" evidence="8">
    <location>
        <position position="281"/>
    </location>
    <ligand>
        <name>Mn(2+)</name>
        <dbReference type="ChEBI" id="CHEBI:29035"/>
        <label>2</label>
    </ligand>
</feature>
<evidence type="ECO:0000256" key="4">
    <source>
        <dbReference type="ARBA" id="ARBA00022438"/>
    </source>
</evidence>
<comment type="function">
    <text evidence="8">Presumably involved in the processing and regular turnover of intracellular proteins. Catalyzes the removal of unsubstituted N-terminal amino acids from various peptides.</text>
</comment>
<keyword evidence="11" id="KW-1185">Reference proteome</keyword>
<feature type="domain" description="Cytosol aminopeptidase" evidence="9">
    <location>
        <begin position="338"/>
        <end position="345"/>
    </location>
</feature>
<dbReference type="Proteomes" id="UP001151088">
    <property type="component" value="Unassembled WGS sequence"/>
</dbReference>
<dbReference type="NCBIfam" id="NF002074">
    <property type="entry name" value="PRK00913.1-4"/>
    <property type="match status" value="1"/>
</dbReference>
<comment type="similarity">
    <text evidence="3 8">Belongs to the peptidase M17 family.</text>
</comment>
<feature type="binding site" evidence="8">
    <location>
        <position position="263"/>
    </location>
    <ligand>
        <name>Mn(2+)</name>
        <dbReference type="ChEBI" id="CHEBI:29035"/>
        <label>1</label>
    </ligand>
</feature>
<feature type="binding site" evidence="8">
    <location>
        <position position="258"/>
    </location>
    <ligand>
        <name>Mn(2+)</name>
        <dbReference type="ChEBI" id="CHEBI:29035"/>
        <label>2</label>
    </ligand>
</feature>
<evidence type="ECO:0000256" key="5">
    <source>
        <dbReference type="ARBA" id="ARBA00022670"/>
    </source>
</evidence>
<comment type="caution">
    <text evidence="10">The sequence shown here is derived from an EMBL/GenBank/DDBJ whole genome shotgun (WGS) entry which is preliminary data.</text>
</comment>
<feature type="binding site" evidence="8">
    <location>
        <position position="342"/>
    </location>
    <ligand>
        <name>Mn(2+)</name>
        <dbReference type="ChEBI" id="CHEBI:29035"/>
        <label>2</label>
    </ligand>
</feature>
<feature type="binding site" evidence="8">
    <location>
        <position position="263"/>
    </location>
    <ligand>
        <name>Mn(2+)</name>
        <dbReference type="ChEBI" id="CHEBI:29035"/>
        <label>2</label>
    </ligand>
</feature>
<evidence type="ECO:0000256" key="1">
    <source>
        <dbReference type="ARBA" id="ARBA00000135"/>
    </source>
</evidence>
<comment type="cofactor">
    <cofactor evidence="8">
        <name>Mn(2+)</name>
        <dbReference type="ChEBI" id="CHEBI:29035"/>
    </cofactor>
    <text evidence="8">Binds 2 manganese ions per subunit.</text>
</comment>
<evidence type="ECO:0000256" key="6">
    <source>
        <dbReference type="ARBA" id="ARBA00022801"/>
    </source>
</evidence>
<dbReference type="PANTHER" id="PTHR11963:SF23">
    <property type="entry name" value="CYTOSOL AMINOPEPTIDASE"/>
    <property type="match status" value="1"/>
</dbReference>
<dbReference type="GO" id="GO:0006508">
    <property type="term" value="P:proteolysis"/>
    <property type="evidence" value="ECO:0007669"/>
    <property type="project" value="UniProtKB-KW"/>
</dbReference>
<dbReference type="PANTHER" id="PTHR11963">
    <property type="entry name" value="LEUCINE AMINOPEPTIDASE-RELATED"/>
    <property type="match status" value="1"/>
</dbReference>
<proteinExistence type="inferred from homology"/>
<dbReference type="InterPro" id="IPR023042">
    <property type="entry name" value="Peptidase_M17_leu_NH2_pept"/>
</dbReference>
<dbReference type="GO" id="GO:0005737">
    <property type="term" value="C:cytoplasm"/>
    <property type="evidence" value="ECO:0007669"/>
    <property type="project" value="UniProtKB-SubCell"/>
</dbReference>
<feature type="active site" evidence="8">
    <location>
        <position position="344"/>
    </location>
</feature>
<dbReference type="AlphaFoldDB" id="A0A9X2PEM1"/>
<protein>
    <recommendedName>
        <fullName evidence="8">Probable cytosol aminopeptidase</fullName>
        <ecNumber evidence="8">3.4.11.1</ecNumber>
    </recommendedName>
    <alternativeName>
        <fullName evidence="8">Leucine aminopeptidase</fullName>
        <shortName evidence="8">LAP</shortName>
        <ecNumber evidence="8">3.4.11.10</ecNumber>
    </alternativeName>
    <alternativeName>
        <fullName evidence="8">Leucyl aminopeptidase</fullName>
    </alternativeName>
</protein>
<organism evidence="10 11">
    <name type="scientific">Ancylobacter mangrovi</name>
    <dbReference type="NCBI Taxonomy" id="2972472"/>
    <lineage>
        <taxon>Bacteria</taxon>
        <taxon>Pseudomonadati</taxon>
        <taxon>Pseudomonadota</taxon>
        <taxon>Alphaproteobacteria</taxon>
        <taxon>Hyphomicrobiales</taxon>
        <taxon>Xanthobacteraceae</taxon>
        <taxon>Ancylobacter</taxon>
    </lineage>
</organism>
<evidence type="ECO:0000256" key="8">
    <source>
        <dbReference type="HAMAP-Rule" id="MF_00181"/>
    </source>
</evidence>
<dbReference type="PROSITE" id="PS00631">
    <property type="entry name" value="CYTOSOL_AP"/>
    <property type="match status" value="1"/>
</dbReference>
<comment type="subcellular location">
    <subcellularLocation>
        <location evidence="8">Cytoplasm</location>
    </subcellularLocation>
</comment>
<evidence type="ECO:0000256" key="2">
    <source>
        <dbReference type="ARBA" id="ARBA00000967"/>
    </source>
</evidence>
<evidence type="ECO:0000259" key="9">
    <source>
        <dbReference type="PROSITE" id="PS00631"/>
    </source>
</evidence>
<keyword evidence="8" id="KW-0479">Metal-binding</keyword>
<evidence type="ECO:0000256" key="3">
    <source>
        <dbReference type="ARBA" id="ARBA00009528"/>
    </source>
</evidence>
<dbReference type="EMBL" id="JANTHZ010000011">
    <property type="protein sequence ID" value="MCS0497292.1"/>
    <property type="molecule type" value="Genomic_DNA"/>
</dbReference>
<dbReference type="EC" id="3.4.11.10" evidence="8"/>
<dbReference type="SUPFAM" id="SSF52949">
    <property type="entry name" value="Macro domain-like"/>
    <property type="match status" value="1"/>
</dbReference>
<evidence type="ECO:0000313" key="10">
    <source>
        <dbReference type="EMBL" id="MCS0497292.1"/>
    </source>
</evidence>
<dbReference type="InterPro" id="IPR043472">
    <property type="entry name" value="Macro_dom-like"/>
</dbReference>
<dbReference type="SUPFAM" id="SSF53187">
    <property type="entry name" value="Zn-dependent exopeptidases"/>
    <property type="match status" value="1"/>
</dbReference>
<dbReference type="InterPro" id="IPR000819">
    <property type="entry name" value="Peptidase_M17_C"/>
</dbReference>
<dbReference type="CDD" id="cd00433">
    <property type="entry name" value="Peptidase_M17"/>
    <property type="match status" value="1"/>
</dbReference>
<comment type="catalytic activity">
    <reaction evidence="1 8">
        <text>Release of an N-terminal amino acid, Xaa-|-Yaa-, in which Xaa is preferably Leu, but may be other amino acids including Pro although not Arg or Lys, and Yaa may be Pro. Amino acid amides and methyl esters are also readily hydrolyzed, but rates on arylamides are exceedingly low.</text>
        <dbReference type="EC" id="3.4.11.1"/>
    </reaction>
</comment>
<dbReference type="EC" id="3.4.11.1" evidence="8"/>
<accession>A0A9X2PEM1</accession>
<sequence length="498" mass="51948">MSALTVVTTPAAQTACDALILPLAANHKPLDPSLARVVAAEDVPGRPGEAVVIATLGLLPAARLVLAGLGAGPVMPEEARRAAGAAVKALRGREVSRIVIDTAGLPELDGDGFARVVQALVEGALSADYEFARYRTEEPGRARIAHLAVAVSTERQAQAEPALRRAGAVADAVNAARDLCNEPPNRLTPAAFAACIETLGADPRLSVSVLGRAAMEELGMGALLAVAQGSRHEPRFVRADYRPAEAPNLDAPLVLVGKSVTFDTGGISLKPALDMERQKADMGGGAAVFGALTAALALDLPLAVIGLFPIVENMPGGGATRPGDVVRTLSGRTVEILNTDAEGRLILADALHYARSLNPRAIIDLATLTGASSIVFGPVGIGLFASDPALAAAFQQAEATAGERVWPLPLWPEYRELLRSRIADLRNISTTIQQGSMMTAASFLRAFVGDEPWAHLDIYNTAWNEAEHPHLPKGPTASGTRLLAQFLIDEAQRAGAPA</sequence>
<dbReference type="NCBIfam" id="NF002073">
    <property type="entry name" value="PRK00913.1-2"/>
    <property type="match status" value="1"/>
</dbReference>
<dbReference type="RefSeq" id="WP_258734451.1">
    <property type="nucleotide sequence ID" value="NZ_JANTHZ010000011.1"/>
</dbReference>
<reference evidence="10" key="1">
    <citation type="submission" date="2022-08" db="EMBL/GenBank/DDBJ databases">
        <authorList>
            <person name="Li F."/>
        </authorList>
    </citation>
    <scope>NUCLEOTIDE SEQUENCE</scope>
    <source>
        <strain evidence="10">MQZ15Z-1</strain>
    </source>
</reference>
<dbReference type="Pfam" id="PF00883">
    <property type="entry name" value="Peptidase_M17"/>
    <property type="match status" value="1"/>
</dbReference>
<gene>
    <name evidence="8" type="primary">pepA</name>
    <name evidence="10" type="ORF">NVS89_19575</name>
</gene>
<evidence type="ECO:0000313" key="11">
    <source>
        <dbReference type="Proteomes" id="UP001151088"/>
    </source>
</evidence>
<dbReference type="Gene3D" id="3.40.220.10">
    <property type="entry name" value="Leucine Aminopeptidase, subunit E, domain 1"/>
    <property type="match status" value="1"/>
</dbReference>
<name>A0A9X2PEM1_9HYPH</name>
<keyword evidence="7 8" id="KW-0464">Manganese</keyword>
<keyword evidence="6 8" id="KW-0378">Hydrolase</keyword>
<dbReference type="HAMAP" id="MF_00181">
    <property type="entry name" value="Cytosol_peptidase_M17"/>
    <property type="match status" value="1"/>
</dbReference>
<evidence type="ECO:0000256" key="7">
    <source>
        <dbReference type="ARBA" id="ARBA00023211"/>
    </source>
</evidence>
<dbReference type="Pfam" id="PF02789">
    <property type="entry name" value="Peptidase_M17_N"/>
    <property type="match status" value="1"/>
</dbReference>
<dbReference type="PRINTS" id="PR00481">
    <property type="entry name" value="LAMNOPPTDASE"/>
</dbReference>
<feature type="binding site" evidence="8">
    <location>
        <position position="340"/>
    </location>
    <ligand>
        <name>Mn(2+)</name>
        <dbReference type="ChEBI" id="CHEBI:29035"/>
        <label>1</label>
    </ligand>
</feature>
<comment type="catalytic activity">
    <reaction evidence="2 8">
        <text>Release of an N-terminal amino acid, preferentially leucine, but not glutamic or aspartic acids.</text>
        <dbReference type="EC" id="3.4.11.10"/>
    </reaction>
</comment>
<dbReference type="InterPro" id="IPR011356">
    <property type="entry name" value="Leucine_aapep/pepB"/>
</dbReference>